<protein>
    <submittedName>
        <fullName evidence="2">DUF4249 domain-containing protein</fullName>
    </submittedName>
</protein>
<dbReference type="RefSeq" id="WP_379666326.1">
    <property type="nucleotide sequence ID" value="NZ_JBHULH010000004.1"/>
</dbReference>
<dbReference type="InterPro" id="IPR025345">
    <property type="entry name" value="DUF4249"/>
</dbReference>
<evidence type="ECO:0000313" key="2">
    <source>
        <dbReference type="EMBL" id="MFD2567616.1"/>
    </source>
</evidence>
<organism evidence="2 3">
    <name type="scientific">Pseudotenacibaculum haliotis</name>
    <dbReference type="NCBI Taxonomy" id="1862138"/>
    <lineage>
        <taxon>Bacteria</taxon>
        <taxon>Pseudomonadati</taxon>
        <taxon>Bacteroidota</taxon>
        <taxon>Flavobacteriia</taxon>
        <taxon>Flavobacteriales</taxon>
        <taxon>Flavobacteriaceae</taxon>
        <taxon>Pseudotenacibaculum</taxon>
    </lineage>
</organism>
<feature type="signal peptide" evidence="1">
    <location>
        <begin position="1"/>
        <end position="22"/>
    </location>
</feature>
<keyword evidence="1" id="KW-0732">Signal</keyword>
<evidence type="ECO:0000256" key="1">
    <source>
        <dbReference type="SAM" id="SignalP"/>
    </source>
</evidence>
<accession>A0ABW5LTN9</accession>
<dbReference type="Proteomes" id="UP001597508">
    <property type="component" value="Unassembled WGS sequence"/>
</dbReference>
<comment type="caution">
    <text evidence="2">The sequence shown here is derived from an EMBL/GenBank/DDBJ whole genome shotgun (WGS) entry which is preliminary data.</text>
</comment>
<keyword evidence="3" id="KW-1185">Reference proteome</keyword>
<dbReference type="PROSITE" id="PS51257">
    <property type="entry name" value="PROKAR_LIPOPROTEIN"/>
    <property type="match status" value="1"/>
</dbReference>
<evidence type="ECO:0000313" key="3">
    <source>
        <dbReference type="Proteomes" id="UP001597508"/>
    </source>
</evidence>
<feature type="chain" id="PRO_5045064967" evidence="1">
    <location>
        <begin position="23"/>
        <end position="274"/>
    </location>
</feature>
<gene>
    <name evidence="2" type="ORF">ACFSRZ_09550</name>
</gene>
<sequence length="274" mass="29913">MKKLNIKYIAGLLILAIIGACTDVVNVTVPDGGARLVVEASILWEKGTTGQQQSIKLSRSTAYFASDLDVPVTNAQVLVTNTTSGDQFLFTHQSDGFYRTNSFVPVIGNSYTLEITLDGNTYRATETMMSVTGISSVEQEATSGFDGDQISIKAYYGDPENEKNFYLAEFSPSNIPIVDLEPSDDEFYNGNENFLEYDNENLSAGDVVDIALSGISEGFYNYINLLTSQVGEGGPFQTTPARLKGNCININDANEEVLGFFRLGELDKLSYTIN</sequence>
<dbReference type="EMBL" id="JBHULH010000004">
    <property type="protein sequence ID" value="MFD2567616.1"/>
    <property type="molecule type" value="Genomic_DNA"/>
</dbReference>
<dbReference type="Pfam" id="PF14054">
    <property type="entry name" value="DUF4249"/>
    <property type="match status" value="1"/>
</dbReference>
<reference evidence="3" key="1">
    <citation type="journal article" date="2019" name="Int. J. Syst. Evol. Microbiol.">
        <title>The Global Catalogue of Microorganisms (GCM) 10K type strain sequencing project: providing services to taxonomists for standard genome sequencing and annotation.</title>
        <authorList>
            <consortium name="The Broad Institute Genomics Platform"/>
            <consortium name="The Broad Institute Genome Sequencing Center for Infectious Disease"/>
            <person name="Wu L."/>
            <person name="Ma J."/>
        </authorList>
    </citation>
    <scope>NUCLEOTIDE SEQUENCE [LARGE SCALE GENOMIC DNA]</scope>
    <source>
        <strain evidence="3">KCTC 52127</strain>
    </source>
</reference>
<name>A0ABW5LTN9_9FLAO</name>
<proteinExistence type="predicted"/>